<protein>
    <submittedName>
        <fullName evidence="1">Uncharacterized protein</fullName>
    </submittedName>
</protein>
<organism evidence="1 2">
    <name type="scientific">Pseudoalteromonas luteoviolacea H33</name>
    <dbReference type="NCBI Taxonomy" id="1365251"/>
    <lineage>
        <taxon>Bacteria</taxon>
        <taxon>Pseudomonadati</taxon>
        <taxon>Pseudomonadota</taxon>
        <taxon>Gammaproteobacteria</taxon>
        <taxon>Alteromonadales</taxon>
        <taxon>Pseudoalteromonadaceae</taxon>
        <taxon>Pseudoalteromonas</taxon>
    </lineage>
</organism>
<dbReference type="PATRIC" id="fig|1365251.3.peg.3888"/>
<dbReference type="AlphaFoldDB" id="A0A167D1G5"/>
<dbReference type="Proteomes" id="UP000076503">
    <property type="component" value="Unassembled WGS sequence"/>
</dbReference>
<dbReference type="OrthoDB" id="6315249at2"/>
<dbReference type="EMBL" id="AUXZ01000092">
    <property type="protein sequence ID" value="KZN48312.1"/>
    <property type="molecule type" value="Genomic_DNA"/>
</dbReference>
<evidence type="ECO:0000313" key="1">
    <source>
        <dbReference type="EMBL" id="KZN48312.1"/>
    </source>
</evidence>
<comment type="caution">
    <text evidence="1">The sequence shown here is derived from an EMBL/GenBank/DDBJ whole genome shotgun (WGS) entry which is preliminary data.</text>
</comment>
<evidence type="ECO:0000313" key="2">
    <source>
        <dbReference type="Proteomes" id="UP000076503"/>
    </source>
</evidence>
<dbReference type="RefSeq" id="WP_063363157.1">
    <property type="nucleotide sequence ID" value="NZ_AUXZ01000092.1"/>
</dbReference>
<accession>A0A167D1G5</accession>
<name>A0A167D1G5_9GAMM</name>
<gene>
    <name evidence="1" type="ORF">N476_22085</name>
</gene>
<reference evidence="1 2" key="1">
    <citation type="submission" date="2013-07" db="EMBL/GenBank/DDBJ databases">
        <title>Comparative Genomic and Metabolomic Analysis of Twelve Strains of Pseudoalteromonas luteoviolacea.</title>
        <authorList>
            <person name="Vynne N.G."/>
            <person name="Mansson M."/>
            <person name="Gram L."/>
        </authorList>
    </citation>
    <scope>NUCLEOTIDE SEQUENCE [LARGE SCALE GENOMIC DNA]</scope>
    <source>
        <strain evidence="1 2">H33</strain>
    </source>
</reference>
<sequence>MNDTFTDRLFRSLGTHAVKEFSLTETRLKLVVAPWNNLDNEAIATFENPEFIFIEADSDLVGAISNLNLPWDIIRFDSNLVEGVIWEFGLCCCEIQVGFKSKMPEITF</sequence>
<proteinExistence type="predicted"/>